<accession>A0A9W6KAH5</accession>
<proteinExistence type="predicted"/>
<dbReference type="EMBL" id="BSFN01000025">
    <property type="protein sequence ID" value="GLK91772.1"/>
    <property type="molecule type" value="Genomic_DNA"/>
</dbReference>
<name>A0A9W6KAH5_9PSED</name>
<organism evidence="1 2">
    <name type="scientific">Pseudomonas turukhanskensis</name>
    <dbReference type="NCBI Taxonomy" id="1806536"/>
    <lineage>
        <taxon>Bacteria</taxon>
        <taxon>Pseudomonadati</taxon>
        <taxon>Pseudomonadota</taxon>
        <taxon>Gammaproteobacteria</taxon>
        <taxon>Pseudomonadales</taxon>
        <taxon>Pseudomonadaceae</taxon>
        <taxon>Pseudomonas</taxon>
    </lineage>
</organism>
<dbReference type="RefSeq" id="WP_271198030.1">
    <property type="nucleotide sequence ID" value="NZ_BSFN01000025.1"/>
</dbReference>
<evidence type="ECO:0000313" key="1">
    <source>
        <dbReference type="EMBL" id="GLK91772.1"/>
    </source>
</evidence>
<dbReference type="Gene3D" id="6.10.280.50">
    <property type="match status" value="1"/>
</dbReference>
<protein>
    <submittedName>
        <fullName evidence="1">GTP-binding protein</fullName>
    </submittedName>
</protein>
<dbReference type="Proteomes" id="UP001143328">
    <property type="component" value="Unassembled WGS sequence"/>
</dbReference>
<sequence>MTLEHHPLHQEFPEFQGELQRLLGQDAHFSKLAADYSALDKQIFQVEDGRQAMDDMALKALKNERVKLNLEIARQLQAASKA</sequence>
<reference evidence="1" key="1">
    <citation type="journal article" date="2014" name="Int. J. Syst. Evol. Microbiol.">
        <title>Complete genome sequence of Corynebacterium casei LMG S-19264T (=DSM 44701T), isolated from a smear-ripened cheese.</title>
        <authorList>
            <consortium name="US DOE Joint Genome Institute (JGI-PGF)"/>
            <person name="Walter F."/>
            <person name="Albersmeier A."/>
            <person name="Kalinowski J."/>
            <person name="Ruckert C."/>
        </authorList>
    </citation>
    <scope>NUCLEOTIDE SEQUENCE</scope>
    <source>
        <strain evidence="1">VKM B-2935</strain>
    </source>
</reference>
<dbReference type="AlphaFoldDB" id="A0A9W6KAH5"/>
<dbReference type="InterPro" id="IPR038444">
    <property type="entry name" value="DUF465_sf"/>
</dbReference>
<keyword evidence="2" id="KW-1185">Reference proteome</keyword>
<evidence type="ECO:0000313" key="2">
    <source>
        <dbReference type="Proteomes" id="UP001143328"/>
    </source>
</evidence>
<dbReference type="Pfam" id="PF04325">
    <property type="entry name" value="DUF465"/>
    <property type="match status" value="1"/>
</dbReference>
<gene>
    <name evidence="1" type="ORF">GCM10017655_48360</name>
</gene>
<comment type="caution">
    <text evidence="1">The sequence shown here is derived from an EMBL/GenBank/DDBJ whole genome shotgun (WGS) entry which is preliminary data.</text>
</comment>
<reference evidence="1" key="2">
    <citation type="submission" date="2023-01" db="EMBL/GenBank/DDBJ databases">
        <authorList>
            <person name="Sun Q."/>
            <person name="Evtushenko L."/>
        </authorList>
    </citation>
    <scope>NUCLEOTIDE SEQUENCE</scope>
    <source>
        <strain evidence="1">VKM B-2935</strain>
    </source>
</reference>
<dbReference type="InterPro" id="IPR007420">
    <property type="entry name" value="DUF465"/>
</dbReference>